<name>A0A975SYR5_9ACTN</name>
<keyword evidence="2" id="KW-0812">Transmembrane</keyword>
<sequence length="927" mass="102100">MLIRRPRGSRLALRGLDCQVSQRRDDSQTSRPCRVGARRERGTATGTIAAVPDTPAATPAPSSTAAPRRGFRAWPRWSRWSAYGVLAVVLLLVAALVAGVVVVRQSFPQTSGDLSLQGLDGTVKVLRDDHGIPQVYAGTSHDLFYAQGFVQAQDRFFEMDVRRHTTAGRLSEMFGEATLETDKTIRTMGWRRVAEQELSRLQPATLAYLQAYSNGVNAYLHRHSPSEISLEYTVLGLKNSDYQIEDWTPADSVAWLKAMAWDLRGNMDDEIERGLMSATRTPAEIAELFPPYPYDRHRPIVDQGAVVDKVFEQDATRGGTRKPSRPPVSRAAEGALERVHRAVRDLPALLGKGDGLGSNAWVVDGDHSTTGEPILANDPHLGVSMPGIWYQMGLHCTTLTDDCPFDVSGFTFSGLPGVVIGHNQQVAWGFTNLGPDVIDLYLEKVEGRTYLYDGAQRPMRMRDEEIKVLGRSKPFRFTVRATRHGPLLSDVSPELSTVGANAPAGEDAPDRGNGYAVSLAWTALTPGSTADAIFEIDKSGDWEQFRAAAADFAVPSQNLVYADRAGNIGYQAPGRIPIRKSGNTGDYPALGWLKSDDWTGRYVPYAALPSVLNPSDGFVATANQAVIGTDYPYYLGDSWAPGYRSQRIADLLQRRAKVSVADMSRIQRDTRNGFAPTFVPYLLKIFMPSEYLAGGQRLLNGWDFKQGPGSAAAAYYNAVWKNTLALTFHDELKQSVWPDGGGRWFEVMRRLLAQPDSHWWDDVRTDGVIETRDDILEKAMAQARDELVRRQARRAVDWTWGHQHQLDLRSPALGGDTVPAPVRWLFNRGGYQVGGGGEIVDATAWDAAADDYTVTAAPSMRMVVSLANPDDSRWVNLTGVSGHAFDPHYADQTKLWVDGSTLPWVSSPRAVERATDATLTLRPANDD</sequence>
<organism evidence="3 4">
    <name type="scientific">Nocardioides panacis</name>
    <dbReference type="NCBI Taxonomy" id="2849501"/>
    <lineage>
        <taxon>Bacteria</taxon>
        <taxon>Bacillati</taxon>
        <taxon>Actinomycetota</taxon>
        <taxon>Actinomycetes</taxon>
        <taxon>Propionibacteriales</taxon>
        <taxon>Nocardioidaceae</taxon>
        <taxon>Nocardioides</taxon>
    </lineage>
</organism>
<gene>
    <name evidence="3" type="ORF">KRR39_00160</name>
</gene>
<dbReference type="CDD" id="cd03747">
    <property type="entry name" value="Ntn_PGA_like"/>
    <property type="match status" value="1"/>
</dbReference>
<feature type="transmembrane region" description="Helical" evidence="2">
    <location>
        <begin position="80"/>
        <end position="103"/>
    </location>
</feature>
<dbReference type="KEGG" id="nps:KRR39_00160"/>
<evidence type="ECO:0000313" key="4">
    <source>
        <dbReference type="Proteomes" id="UP000683575"/>
    </source>
</evidence>
<evidence type="ECO:0000313" key="3">
    <source>
        <dbReference type="EMBL" id="QWZ08351.1"/>
    </source>
</evidence>
<evidence type="ECO:0000256" key="2">
    <source>
        <dbReference type="SAM" id="Phobius"/>
    </source>
</evidence>
<keyword evidence="2" id="KW-0472">Membrane</keyword>
<keyword evidence="2" id="KW-1133">Transmembrane helix</keyword>
<dbReference type="PANTHER" id="PTHR34218:SF4">
    <property type="entry name" value="ACYL-HOMOSERINE LACTONE ACYLASE QUIP"/>
    <property type="match status" value="1"/>
</dbReference>
<dbReference type="PIRSF" id="PIRSF001227">
    <property type="entry name" value="Pen_acylase"/>
    <property type="match status" value="1"/>
</dbReference>
<accession>A0A975SYR5</accession>
<dbReference type="InterPro" id="IPR014395">
    <property type="entry name" value="Pen/GL7ACA/AHL_acylase"/>
</dbReference>
<protein>
    <submittedName>
        <fullName evidence="3">Penicillin acylase family protein</fullName>
    </submittedName>
</protein>
<feature type="region of interest" description="Disordered" evidence="1">
    <location>
        <begin position="22"/>
        <end position="46"/>
    </location>
</feature>
<dbReference type="Pfam" id="PF01804">
    <property type="entry name" value="Penicil_amidase"/>
    <property type="match status" value="1"/>
</dbReference>
<dbReference type="InterPro" id="IPR002692">
    <property type="entry name" value="S45"/>
</dbReference>
<dbReference type="GO" id="GO:0017000">
    <property type="term" value="P:antibiotic biosynthetic process"/>
    <property type="evidence" value="ECO:0007669"/>
    <property type="project" value="InterPro"/>
</dbReference>
<feature type="region of interest" description="Disordered" evidence="1">
    <location>
        <begin position="313"/>
        <end position="332"/>
    </location>
</feature>
<dbReference type="AlphaFoldDB" id="A0A975SYR5"/>
<proteinExistence type="predicted"/>
<keyword evidence="4" id="KW-1185">Reference proteome</keyword>
<dbReference type="GO" id="GO:0016787">
    <property type="term" value="F:hydrolase activity"/>
    <property type="evidence" value="ECO:0007669"/>
    <property type="project" value="InterPro"/>
</dbReference>
<dbReference type="EMBL" id="CP077062">
    <property type="protein sequence ID" value="QWZ08351.1"/>
    <property type="molecule type" value="Genomic_DNA"/>
</dbReference>
<evidence type="ECO:0000256" key="1">
    <source>
        <dbReference type="SAM" id="MobiDB-lite"/>
    </source>
</evidence>
<dbReference type="PANTHER" id="PTHR34218">
    <property type="entry name" value="PEPTIDASE S45 PENICILLIN AMIDASE"/>
    <property type="match status" value="1"/>
</dbReference>
<reference evidence="3" key="1">
    <citation type="submission" date="2021-06" db="EMBL/GenBank/DDBJ databases">
        <title>Complete genome sequence of Nocardioides sp. G188.</title>
        <authorList>
            <person name="Im W.-T."/>
        </authorList>
    </citation>
    <scope>NUCLEOTIDE SEQUENCE</scope>
    <source>
        <strain evidence="3">G188</strain>
    </source>
</reference>
<dbReference type="Proteomes" id="UP000683575">
    <property type="component" value="Chromosome"/>
</dbReference>